<evidence type="ECO:0000313" key="5">
    <source>
        <dbReference type="Proteomes" id="UP001161691"/>
    </source>
</evidence>
<keyword evidence="2 3" id="KW-0143">Chaperone</keyword>
<proteinExistence type="inferred from homology"/>
<comment type="caution">
    <text evidence="4">The sequence shown here is derived from an EMBL/GenBank/DDBJ whole genome shotgun (WGS) entry which is preliminary data.</text>
</comment>
<evidence type="ECO:0000256" key="1">
    <source>
        <dbReference type="ARBA" id="ARBA00007177"/>
    </source>
</evidence>
<reference evidence="4" key="1">
    <citation type="submission" date="2023-04" db="EMBL/GenBank/DDBJ databases">
        <title>Comparative genomic analysis of Cohnella hashimotonis sp. nov., isolated from the International Space Station.</title>
        <authorList>
            <person name="Venkateswaran K."/>
            <person name="Simpson A."/>
        </authorList>
    </citation>
    <scope>NUCLEOTIDE SEQUENCE</scope>
    <source>
        <strain evidence="4">F6_2S_P_1</strain>
    </source>
</reference>
<gene>
    <name evidence="3" type="primary">ureD</name>
    <name evidence="4" type="ORF">KB449_30990</name>
</gene>
<dbReference type="InterPro" id="IPR002669">
    <property type="entry name" value="UreD"/>
</dbReference>
<evidence type="ECO:0000256" key="3">
    <source>
        <dbReference type="HAMAP-Rule" id="MF_01384"/>
    </source>
</evidence>
<dbReference type="PANTHER" id="PTHR33643:SF1">
    <property type="entry name" value="UREASE ACCESSORY PROTEIN D"/>
    <property type="match status" value="1"/>
</dbReference>
<comment type="function">
    <text evidence="3">Required for maturation of urease via the functional incorporation of the urease nickel metallocenter.</text>
</comment>
<dbReference type="HAMAP" id="MF_01384">
    <property type="entry name" value="UreD"/>
    <property type="match status" value="1"/>
</dbReference>
<dbReference type="Proteomes" id="UP001161691">
    <property type="component" value="Unassembled WGS sequence"/>
</dbReference>
<keyword evidence="5" id="KW-1185">Reference proteome</keyword>
<comment type="subcellular location">
    <subcellularLocation>
        <location evidence="3">Cytoplasm</location>
    </subcellularLocation>
</comment>
<evidence type="ECO:0000256" key="2">
    <source>
        <dbReference type="ARBA" id="ARBA00023186"/>
    </source>
</evidence>
<evidence type="ECO:0000313" key="4">
    <source>
        <dbReference type="EMBL" id="MDI4649399.1"/>
    </source>
</evidence>
<organism evidence="4 5">
    <name type="scientific">Cohnella hashimotonis</name>
    <dbReference type="NCBI Taxonomy" id="2826895"/>
    <lineage>
        <taxon>Bacteria</taxon>
        <taxon>Bacillati</taxon>
        <taxon>Bacillota</taxon>
        <taxon>Bacilli</taxon>
        <taxon>Bacillales</taxon>
        <taxon>Paenibacillaceae</taxon>
        <taxon>Cohnella</taxon>
    </lineage>
</organism>
<protein>
    <recommendedName>
        <fullName evidence="3">Urease accessory protein UreD</fullName>
    </recommendedName>
</protein>
<dbReference type="RefSeq" id="WP_282912043.1">
    <property type="nucleotide sequence ID" value="NZ_JAGRPV010000001.1"/>
</dbReference>
<dbReference type="EMBL" id="JAGRPV010000001">
    <property type="protein sequence ID" value="MDI4649399.1"/>
    <property type="molecule type" value="Genomic_DNA"/>
</dbReference>
<sequence>MASSIVTADQEKARVAVLAASASLREGATILAGRYCTSPIKIAKTFSQDRALFVMVMDASPGMLAGDRYELQWEAGTDTHLILTNQGFTKVHPCEPGQFASTHTRYRVGTGACVEAMMQPLMLYRDAVYENRTVVDLAPGAVWMQGEVVCPGRTLRGEAFQFESLDNRLSVYYEDEIIYHQRQLVRPRLQRIAAQGGWGDYSHLSTFYVFSDRVTPSLLEVVRETLEEKEIRELGLYAGASLTYRYGLSVVAASDSAWKLQRFIGCVQKVVTRALLGK</sequence>
<comment type="subunit">
    <text evidence="3">UreD, UreF and UreG form a complex that acts as a GTP-hydrolysis-dependent molecular chaperone, activating the urease apoprotein by helping to assemble the nickel containing metallocenter of UreC. The UreE protein probably delivers the nickel.</text>
</comment>
<name>A0ABT6TRB7_9BACL</name>
<keyword evidence="3" id="KW-0963">Cytoplasm</keyword>
<accession>A0ABT6TRB7</accession>
<dbReference type="PANTHER" id="PTHR33643">
    <property type="entry name" value="UREASE ACCESSORY PROTEIN D"/>
    <property type="match status" value="1"/>
</dbReference>
<comment type="similarity">
    <text evidence="1 3">Belongs to the UreD family.</text>
</comment>
<dbReference type="Pfam" id="PF01774">
    <property type="entry name" value="UreD"/>
    <property type="match status" value="1"/>
</dbReference>
<keyword evidence="3" id="KW-0996">Nickel insertion</keyword>